<organism evidence="1 2">
    <name type="scientific">Bradyrhizobium oligotrophicum S58</name>
    <dbReference type="NCBI Taxonomy" id="1245469"/>
    <lineage>
        <taxon>Bacteria</taxon>
        <taxon>Pseudomonadati</taxon>
        <taxon>Pseudomonadota</taxon>
        <taxon>Alphaproteobacteria</taxon>
        <taxon>Hyphomicrobiales</taxon>
        <taxon>Nitrobacteraceae</taxon>
        <taxon>Bradyrhizobium</taxon>
    </lineage>
</organism>
<accession>M4ZWN9</accession>
<gene>
    <name evidence="1" type="ORF">S58_47960</name>
</gene>
<evidence type="ECO:0000313" key="1">
    <source>
        <dbReference type="EMBL" id="BAM90775.1"/>
    </source>
</evidence>
<dbReference type="EMBL" id="AP012603">
    <property type="protein sequence ID" value="BAM90775.1"/>
    <property type="molecule type" value="Genomic_DNA"/>
</dbReference>
<protein>
    <submittedName>
        <fullName evidence="1">Uncharacterized protein</fullName>
    </submittedName>
</protein>
<dbReference type="HOGENOM" id="CLU_1861363_0_0_5"/>
<keyword evidence="2" id="KW-1185">Reference proteome</keyword>
<dbReference type="PATRIC" id="fig|1245469.3.peg.4908"/>
<name>M4ZWN9_9BRAD</name>
<dbReference type="AlphaFoldDB" id="M4ZWN9"/>
<proteinExistence type="predicted"/>
<dbReference type="eggNOG" id="ENOG5030XD6">
    <property type="taxonomic scope" value="Bacteria"/>
</dbReference>
<dbReference type="KEGG" id="aol:S58_47960"/>
<dbReference type="Proteomes" id="UP000011841">
    <property type="component" value="Chromosome"/>
</dbReference>
<sequence length="140" mass="16003">MLVMTTKSRERLYGAGIRIAQEQAARARKEADRLACDAWNRRMLGYKGPAQPSPLLGDALNAGYYYLEVRCLGCDTNQTVALDIIRRPKTTPIHELERYMRCQDCSRLRGHPYKRSALVALRETKISAAHPASIWWPDDR</sequence>
<reference evidence="1 2" key="1">
    <citation type="journal article" date="2013" name="Appl. Environ. Microbiol.">
        <title>Genome analysis suggests that the soil oligotrophic bacterium Agromonas oligotrophica (Bradyrhizobium oligotrophicum) is a nitrogen-fixing symbiont of Aeschynomene indica.</title>
        <authorList>
            <person name="Okubo T."/>
            <person name="Fukushima S."/>
            <person name="Itakura M."/>
            <person name="Oshima K."/>
            <person name="Longtonglang A."/>
            <person name="Teaumroong N."/>
            <person name="Mitsui H."/>
            <person name="Hattori M."/>
            <person name="Hattori R."/>
            <person name="Hattori T."/>
            <person name="Minamisawa K."/>
        </authorList>
    </citation>
    <scope>NUCLEOTIDE SEQUENCE [LARGE SCALE GENOMIC DNA]</scope>
    <source>
        <strain evidence="1 2">S58</strain>
    </source>
</reference>
<evidence type="ECO:0000313" key="2">
    <source>
        <dbReference type="Proteomes" id="UP000011841"/>
    </source>
</evidence>